<evidence type="ECO:0000313" key="1">
    <source>
        <dbReference type="EMBL" id="CAB4175435.1"/>
    </source>
</evidence>
<evidence type="ECO:0000313" key="2">
    <source>
        <dbReference type="EMBL" id="CAB4193784.1"/>
    </source>
</evidence>
<dbReference type="EMBL" id="LR797195">
    <property type="protein sequence ID" value="CAB4193784.1"/>
    <property type="molecule type" value="Genomic_DNA"/>
</dbReference>
<name>A0A6J5RPS3_9CAUD</name>
<dbReference type="EMBL" id="LR796916">
    <property type="protein sequence ID" value="CAB4175435.1"/>
    <property type="molecule type" value="Genomic_DNA"/>
</dbReference>
<reference evidence="2" key="1">
    <citation type="submission" date="2020-05" db="EMBL/GenBank/DDBJ databases">
        <authorList>
            <person name="Chiriac C."/>
            <person name="Salcher M."/>
            <person name="Ghai R."/>
            <person name="Kavagutti S V."/>
        </authorList>
    </citation>
    <scope>NUCLEOTIDE SEQUENCE</scope>
</reference>
<proteinExistence type="predicted"/>
<accession>A0A6J5RPS3</accession>
<organism evidence="2">
    <name type="scientific">uncultured Caudovirales phage</name>
    <dbReference type="NCBI Taxonomy" id="2100421"/>
    <lineage>
        <taxon>Viruses</taxon>
        <taxon>Duplodnaviria</taxon>
        <taxon>Heunggongvirae</taxon>
        <taxon>Uroviricota</taxon>
        <taxon>Caudoviricetes</taxon>
        <taxon>Peduoviridae</taxon>
        <taxon>Maltschvirus</taxon>
        <taxon>Maltschvirus maltsch</taxon>
    </lineage>
</organism>
<protein>
    <submittedName>
        <fullName evidence="2">Uncharacterized protein</fullName>
    </submittedName>
</protein>
<sequence>MKTIIILCVVLIGLHSCGPSSKQDNKLSTHTESYNKRYHVYTLNGCEYIVVDVGQSKWGSHKGDCKNPIHCNCI</sequence>
<gene>
    <name evidence="2" type="ORF">UFOVP1247_155</name>
    <name evidence="1" type="ORF">UFOVP970_195</name>
</gene>